<dbReference type="EMBL" id="KZ512835">
    <property type="protein sequence ID" value="PKU31413.1"/>
    <property type="molecule type" value="Genomic_DNA"/>
</dbReference>
<reference evidence="2" key="2">
    <citation type="submission" date="2017-12" db="EMBL/GenBank/DDBJ databases">
        <title>Genome sequence of the Bar-tailed Godwit (Limosa lapponica baueri).</title>
        <authorList>
            <person name="Lima N.C.B."/>
            <person name="Parody-Merino A.M."/>
            <person name="Battley P.F."/>
            <person name="Fidler A.E."/>
            <person name="Prosdocimi F."/>
        </authorList>
    </citation>
    <scope>NUCLEOTIDE SEQUENCE [LARGE SCALE GENOMIC DNA]</scope>
</reference>
<reference evidence="2" key="1">
    <citation type="submission" date="2017-11" db="EMBL/GenBank/DDBJ databases">
        <authorList>
            <person name="Lima N.C."/>
            <person name="Parody-Merino A.M."/>
            <person name="Battley P.F."/>
            <person name="Fidler A.E."/>
            <person name="Prosdocimi F."/>
        </authorList>
    </citation>
    <scope>NUCLEOTIDE SEQUENCE [LARGE SCALE GENOMIC DNA]</scope>
</reference>
<evidence type="ECO:0000313" key="2">
    <source>
        <dbReference type="Proteomes" id="UP000233556"/>
    </source>
</evidence>
<gene>
    <name evidence="1" type="ORF">llap_18283</name>
</gene>
<accession>A0A2I0TC82</accession>
<evidence type="ECO:0000313" key="1">
    <source>
        <dbReference type="EMBL" id="PKU31413.1"/>
    </source>
</evidence>
<proteinExistence type="predicted"/>
<keyword evidence="2" id="KW-1185">Reference proteome</keyword>
<dbReference type="AlphaFoldDB" id="A0A2I0TC82"/>
<name>A0A2I0TC82_LIMLA</name>
<sequence>MKGLEHLSDEERLRDLRLFSLDKRRLRGDLINAHQYLKGGCEEDRARLFSVMPGDRTRGNGYKLEHGKFRLNMRRNFFPVRVAEPWKRLPREVVESPSLETFKTRLDTFLCNLLWVTLPMAGGWTR</sequence>
<dbReference type="Proteomes" id="UP000233556">
    <property type="component" value="Unassembled WGS sequence"/>
</dbReference>
<organism evidence="1 2">
    <name type="scientific">Limosa lapponica baueri</name>
    <dbReference type="NCBI Taxonomy" id="1758121"/>
    <lineage>
        <taxon>Eukaryota</taxon>
        <taxon>Metazoa</taxon>
        <taxon>Chordata</taxon>
        <taxon>Craniata</taxon>
        <taxon>Vertebrata</taxon>
        <taxon>Euteleostomi</taxon>
        <taxon>Archelosauria</taxon>
        <taxon>Archosauria</taxon>
        <taxon>Dinosauria</taxon>
        <taxon>Saurischia</taxon>
        <taxon>Theropoda</taxon>
        <taxon>Coelurosauria</taxon>
        <taxon>Aves</taxon>
        <taxon>Neognathae</taxon>
        <taxon>Neoaves</taxon>
        <taxon>Charadriiformes</taxon>
        <taxon>Scolopacidae</taxon>
        <taxon>Limosa</taxon>
    </lineage>
</organism>
<protein>
    <recommendedName>
        <fullName evidence="3">Rna-directed dna polymerase from mobile element jockey-like</fullName>
    </recommendedName>
</protein>
<evidence type="ECO:0008006" key="3">
    <source>
        <dbReference type="Google" id="ProtNLM"/>
    </source>
</evidence>